<evidence type="ECO:0000256" key="2">
    <source>
        <dbReference type="SAM" id="Phobius"/>
    </source>
</evidence>
<dbReference type="InterPro" id="IPR021454">
    <property type="entry name" value="DUF3105"/>
</dbReference>
<protein>
    <submittedName>
        <fullName evidence="3">DUF3105 domain-containing protein</fullName>
    </submittedName>
</protein>
<feature type="transmembrane region" description="Helical" evidence="2">
    <location>
        <begin position="12"/>
        <end position="35"/>
    </location>
</feature>
<evidence type="ECO:0000313" key="3">
    <source>
        <dbReference type="EMBL" id="MFC7339885.1"/>
    </source>
</evidence>
<sequence>MNAVAAARQPRSWAAPLAAVVVVLIFAGGVFGYAYSRYVETREERAALAPFAPSEQNRDPSKAIPGVVVQEYRGAQHVKAPQRVAYDKNPPFGGAHDQYWATCDGVVYDQPIRSENVVHSLEHGSVWIAYRPSAVDPAGLEALRARVEGESHMLMSPVPTLDEPISLQSWGHQLKLERADDPRIDQFVRALRTNRFTHPEVGATCQSIGPGAFDPNNPPPFRSNPPGPNAAPVNG</sequence>
<dbReference type="RefSeq" id="WP_380662825.1">
    <property type="nucleotide sequence ID" value="NZ_JBHTCJ010000001.1"/>
</dbReference>
<proteinExistence type="predicted"/>
<dbReference type="EMBL" id="JBHTCJ010000001">
    <property type="protein sequence ID" value="MFC7339885.1"/>
    <property type="molecule type" value="Genomic_DNA"/>
</dbReference>
<keyword evidence="4" id="KW-1185">Reference proteome</keyword>
<feature type="compositionally biased region" description="Pro residues" evidence="1">
    <location>
        <begin position="216"/>
        <end position="229"/>
    </location>
</feature>
<keyword evidence="2" id="KW-0812">Transmembrane</keyword>
<organism evidence="3 4">
    <name type="scientific">Saccharopolyspora griseoalba</name>
    <dbReference type="NCBI Taxonomy" id="1431848"/>
    <lineage>
        <taxon>Bacteria</taxon>
        <taxon>Bacillati</taxon>
        <taxon>Actinomycetota</taxon>
        <taxon>Actinomycetes</taxon>
        <taxon>Pseudonocardiales</taxon>
        <taxon>Pseudonocardiaceae</taxon>
        <taxon>Saccharopolyspora</taxon>
    </lineage>
</organism>
<evidence type="ECO:0000256" key="1">
    <source>
        <dbReference type="SAM" id="MobiDB-lite"/>
    </source>
</evidence>
<keyword evidence="2" id="KW-0472">Membrane</keyword>
<reference evidence="4" key="1">
    <citation type="journal article" date="2019" name="Int. J. Syst. Evol. Microbiol.">
        <title>The Global Catalogue of Microorganisms (GCM) 10K type strain sequencing project: providing services to taxonomists for standard genome sequencing and annotation.</title>
        <authorList>
            <consortium name="The Broad Institute Genomics Platform"/>
            <consortium name="The Broad Institute Genome Sequencing Center for Infectious Disease"/>
            <person name="Wu L."/>
            <person name="Ma J."/>
        </authorList>
    </citation>
    <scope>NUCLEOTIDE SEQUENCE [LARGE SCALE GENOMIC DNA]</scope>
    <source>
        <strain evidence="4">WLHS5</strain>
    </source>
</reference>
<accession>A0ABW2LFF3</accession>
<feature type="region of interest" description="Disordered" evidence="1">
    <location>
        <begin position="201"/>
        <end position="235"/>
    </location>
</feature>
<comment type="caution">
    <text evidence="3">The sequence shown here is derived from an EMBL/GenBank/DDBJ whole genome shotgun (WGS) entry which is preliminary data.</text>
</comment>
<dbReference type="Proteomes" id="UP001596504">
    <property type="component" value="Unassembled WGS sequence"/>
</dbReference>
<keyword evidence="2" id="KW-1133">Transmembrane helix</keyword>
<dbReference type="Pfam" id="PF11303">
    <property type="entry name" value="DUF3105"/>
    <property type="match status" value="1"/>
</dbReference>
<evidence type="ECO:0000313" key="4">
    <source>
        <dbReference type="Proteomes" id="UP001596504"/>
    </source>
</evidence>
<gene>
    <name evidence="3" type="ORF">ACFQRI_00565</name>
</gene>
<name>A0ABW2LFF3_9PSEU</name>